<dbReference type="Proteomes" id="UP000614334">
    <property type="component" value="Unassembled WGS sequence"/>
</dbReference>
<feature type="region of interest" description="Disordered" evidence="1">
    <location>
        <begin position="1"/>
        <end position="22"/>
    </location>
</feature>
<protein>
    <submittedName>
        <fullName evidence="2">Uncharacterized protein</fullName>
    </submittedName>
</protein>
<feature type="region of interest" description="Disordered" evidence="1">
    <location>
        <begin position="44"/>
        <end position="88"/>
    </location>
</feature>
<proteinExistence type="predicted"/>
<dbReference type="AlphaFoldDB" id="A0A8H7IKJ3"/>
<name>A0A8H7IKJ3_9AGAM</name>
<sequence>MLNTRQKQSEKRKSEPSLRLTKKAKITTGIKVHDIGDLMRSMLSGGEEDADEDGYEGKDDTTPFDKAATKGKGKTQDKNGIAESDQSFGELEHVRILHAHSEHAKENAHRKPQEAGQENLQLEIWLT</sequence>
<dbReference type="EMBL" id="JACYCF010000001">
    <property type="protein sequence ID" value="KAF8761590.1"/>
    <property type="molecule type" value="Genomic_DNA"/>
</dbReference>
<feature type="compositionally biased region" description="Basic and acidic residues" evidence="1">
    <location>
        <begin position="7"/>
        <end position="16"/>
    </location>
</feature>
<organism evidence="2 3">
    <name type="scientific">Rhizoctonia solani</name>
    <dbReference type="NCBI Taxonomy" id="456999"/>
    <lineage>
        <taxon>Eukaryota</taxon>
        <taxon>Fungi</taxon>
        <taxon>Dikarya</taxon>
        <taxon>Basidiomycota</taxon>
        <taxon>Agaricomycotina</taxon>
        <taxon>Agaricomycetes</taxon>
        <taxon>Cantharellales</taxon>
        <taxon>Ceratobasidiaceae</taxon>
        <taxon>Rhizoctonia</taxon>
    </lineage>
</organism>
<reference evidence="2" key="1">
    <citation type="submission" date="2020-09" db="EMBL/GenBank/DDBJ databases">
        <title>Comparative genome analyses of four rice-infecting Rhizoctonia solani isolates reveal extensive enrichment of homogalacturonan modification genes.</title>
        <authorList>
            <person name="Lee D.-Y."/>
            <person name="Jeon J."/>
            <person name="Kim K.-T."/>
            <person name="Cheong K."/>
            <person name="Song H."/>
            <person name="Choi G."/>
            <person name="Ko J."/>
            <person name="Opiyo S.O."/>
            <person name="Zuo S."/>
            <person name="Madhav S."/>
            <person name="Lee Y.-H."/>
            <person name="Wang G.-L."/>
        </authorList>
    </citation>
    <scope>NUCLEOTIDE SEQUENCE</scope>
    <source>
        <strain evidence="2">AG1-IA B2</strain>
    </source>
</reference>
<evidence type="ECO:0000313" key="3">
    <source>
        <dbReference type="Proteomes" id="UP000614334"/>
    </source>
</evidence>
<feature type="region of interest" description="Disordered" evidence="1">
    <location>
        <begin position="100"/>
        <end position="127"/>
    </location>
</feature>
<comment type="caution">
    <text evidence="2">The sequence shown here is derived from an EMBL/GenBank/DDBJ whole genome shotgun (WGS) entry which is preliminary data.</text>
</comment>
<evidence type="ECO:0000256" key="1">
    <source>
        <dbReference type="SAM" id="MobiDB-lite"/>
    </source>
</evidence>
<accession>A0A8H7IKJ3</accession>
<gene>
    <name evidence="2" type="ORF">RHS01_00093</name>
</gene>
<evidence type="ECO:0000313" key="2">
    <source>
        <dbReference type="EMBL" id="KAF8761590.1"/>
    </source>
</evidence>
<feature type="compositionally biased region" description="Basic and acidic residues" evidence="1">
    <location>
        <begin position="100"/>
        <end position="113"/>
    </location>
</feature>